<accession>A0ACB8I3Q0</accession>
<evidence type="ECO:0000313" key="2">
    <source>
        <dbReference type="Proteomes" id="UP000829398"/>
    </source>
</evidence>
<proteinExistence type="predicted"/>
<comment type="caution">
    <text evidence="1">The sequence shown here is derived from an EMBL/GenBank/DDBJ whole genome shotgun (WGS) entry which is preliminary data.</text>
</comment>
<name>A0ACB8I3Q0_CITSI</name>
<protein>
    <submittedName>
        <fullName evidence="1">Uncharacterized protein</fullName>
    </submittedName>
</protein>
<dbReference type="Proteomes" id="UP000829398">
    <property type="component" value="Chromosome 9"/>
</dbReference>
<dbReference type="EMBL" id="CM039178">
    <property type="protein sequence ID" value="KAH9681066.1"/>
    <property type="molecule type" value="Genomic_DNA"/>
</dbReference>
<organism evidence="1 2">
    <name type="scientific">Citrus sinensis</name>
    <name type="common">Sweet orange</name>
    <name type="synonym">Citrus aurantium var. sinensis</name>
    <dbReference type="NCBI Taxonomy" id="2711"/>
    <lineage>
        <taxon>Eukaryota</taxon>
        <taxon>Viridiplantae</taxon>
        <taxon>Streptophyta</taxon>
        <taxon>Embryophyta</taxon>
        <taxon>Tracheophyta</taxon>
        <taxon>Spermatophyta</taxon>
        <taxon>Magnoliopsida</taxon>
        <taxon>eudicotyledons</taxon>
        <taxon>Gunneridae</taxon>
        <taxon>Pentapetalae</taxon>
        <taxon>rosids</taxon>
        <taxon>malvids</taxon>
        <taxon>Sapindales</taxon>
        <taxon>Rutaceae</taxon>
        <taxon>Aurantioideae</taxon>
        <taxon>Citrus</taxon>
    </lineage>
</organism>
<keyword evidence="2" id="KW-1185">Reference proteome</keyword>
<reference evidence="2" key="1">
    <citation type="journal article" date="2023" name="Hortic. Res.">
        <title>A chromosome-level phased genome enabling allele-level studies in sweet orange: a case study on citrus Huanglongbing tolerance.</title>
        <authorList>
            <person name="Wu B."/>
            <person name="Yu Q."/>
            <person name="Deng Z."/>
            <person name="Duan Y."/>
            <person name="Luo F."/>
            <person name="Gmitter F. Jr."/>
        </authorList>
    </citation>
    <scope>NUCLEOTIDE SEQUENCE [LARGE SCALE GENOMIC DNA]</scope>
    <source>
        <strain evidence="2">cv. Valencia</strain>
    </source>
</reference>
<gene>
    <name evidence="1" type="ORF">KPL71_026800</name>
</gene>
<sequence length="387" mass="44507">MREHAESHSLIHDLRFSRSFSITHLLFADDSLVFSKASPNECRKLKGIFYGYSAASGQVFNYDKSSMFFSSNTNQSQVEEIKNIFGLNIVSKHEKYLGLPSMVGRKKISFFNEIKLRVLNKLSSWQTRRFSSGGREFLIKAVAQAVPAFAMSVFKIPQGLCDDIERAVARFWWGSSETRRSIHWARWEKLCSAKTRGGLGFREFSNSLMAKILKAKYFKHADFMEAKLGSNPSSVWRSILWGRQLLHEGLRWRVGNGHKISVFSKNWMKQGEFHNPTSIARLYNDAVVADFIDEKNQWKQEMVAQHFPKEITERILKIPLPKTPQEDVMIWSYDKHGAYSVKSGYQFQTPLAIQIPPNQSGQLFGLMRSLKKLRFLCGELPITCCQP</sequence>
<evidence type="ECO:0000313" key="1">
    <source>
        <dbReference type="EMBL" id="KAH9681066.1"/>
    </source>
</evidence>